<dbReference type="PANTHER" id="PTHR11960">
    <property type="entry name" value="EUKARYOTIC TRANSLATION INITIATION FACTOR 4E RELATED"/>
    <property type="match status" value="1"/>
</dbReference>
<dbReference type="OrthoDB" id="590761at2759"/>
<dbReference type="GO" id="GO:0003743">
    <property type="term" value="F:translation initiation factor activity"/>
    <property type="evidence" value="ECO:0007669"/>
    <property type="project" value="UniProtKB-KW"/>
</dbReference>
<evidence type="ECO:0000313" key="3">
    <source>
        <dbReference type="EMBL" id="OAO18112.1"/>
    </source>
</evidence>
<reference evidence="3 4" key="1">
    <citation type="submission" date="2016-05" db="EMBL/GenBank/DDBJ databases">
        <title>Nuclear genome of Blastocystis sp. subtype 1 NandII.</title>
        <authorList>
            <person name="Gentekaki E."/>
            <person name="Curtis B."/>
            <person name="Stairs C."/>
            <person name="Eme L."/>
            <person name="Herman E."/>
            <person name="Klimes V."/>
            <person name="Arias M.C."/>
            <person name="Elias M."/>
            <person name="Hilliou F."/>
            <person name="Klute M."/>
            <person name="Malik S.-B."/>
            <person name="Pightling A."/>
            <person name="Rachubinski R."/>
            <person name="Salas D."/>
            <person name="Schlacht A."/>
            <person name="Suga H."/>
            <person name="Archibald J."/>
            <person name="Ball S.G."/>
            <person name="Clark G."/>
            <person name="Dacks J."/>
            <person name="Van Der Giezen M."/>
            <person name="Tsaousis A."/>
            <person name="Roger A."/>
        </authorList>
    </citation>
    <scope>NUCLEOTIDE SEQUENCE [LARGE SCALE GENOMIC DNA]</scope>
    <source>
        <strain evidence="4">ATCC 50177 / NandII</strain>
    </source>
</reference>
<dbReference type="Gene3D" id="3.30.760.10">
    <property type="entry name" value="RNA Cap, Translation Initiation Factor Eif4e"/>
    <property type="match status" value="1"/>
</dbReference>
<evidence type="ECO:0000313" key="4">
    <source>
        <dbReference type="Proteomes" id="UP000078348"/>
    </source>
</evidence>
<dbReference type="STRING" id="478820.A0A196SPL2"/>
<evidence type="ECO:0000256" key="2">
    <source>
        <dbReference type="SAM" id="MobiDB-lite"/>
    </source>
</evidence>
<dbReference type="EMBL" id="LXWW01000006">
    <property type="protein sequence ID" value="OAO18112.1"/>
    <property type="molecule type" value="Genomic_DNA"/>
</dbReference>
<evidence type="ECO:0000256" key="1">
    <source>
        <dbReference type="RuleBase" id="RU004374"/>
    </source>
</evidence>
<comment type="caution">
    <text evidence="3">The sequence shown here is derived from an EMBL/GenBank/DDBJ whole genome shotgun (WGS) entry which is preliminary data.</text>
</comment>
<feature type="region of interest" description="Disordered" evidence="2">
    <location>
        <begin position="174"/>
        <end position="207"/>
    </location>
</feature>
<organism evidence="3 4">
    <name type="scientific">Blastocystis sp. subtype 1 (strain ATCC 50177 / NandII)</name>
    <dbReference type="NCBI Taxonomy" id="478820"/>
    <lineage>
        <taxon>Eukaryota</taxon>
        <taxon>Sar</taxon>
        <taxon>Stramenopiles</taxon>
        <taxon>Bigyra</taxon>
        <taxon>Opalozoa</taxon>
        <taxon>Opalinata</taxon>
        <taxon>Blastocystidae</taxon>
        <taxon>Blastocystis</taxon>
    </lineage>
</organism>
<protein>
    <submittedName>
        <fullName evidence="3">Eukaryotic translation initiation factor 4E type 2</fullName>
    </submittedName>
</protein>
<dbReference type="Proteomes" id="UP000078348">
    <property type="component" value="Unassembled WGS sequence"/>
</dbReference>
<dbReference type="SUPFAM" id="SSF55418">
    <property type="entry name" value="eIF4e-like"/>
    <property type="match status" value="1"/>
</dbReference>
<dbReference type="InterPro" id="IPR023398">
    <property type="entry name" value="TIF_eIF4e-like"/>
</dbReference>
<sequence>MDNVEDRRDHPLWNEYRFWRTMEYGSNKEEYEHGLQSLGSCKTVEEFWKLYCSLPVIGTEGTTNYSFFRNGIEPLWEDPANANGGRITVSLGESQLLPYLWETLLLTTIGEQFNVGKEICGVSVTVKKDGTTLCVWTRTAGNMKVTNQIESVLKTVWNAPYNIRFFYKRNHIAPDPASKPDRKPAASEGKPAAPERAAVPERSAAKKKPVANRFAFLFDDDE</sequence>
<keyword evidence="1" id="KW-0694">RNA-binding</keyword>
<feature type="compositionally biased region" description="Low complexity" evidence="2">
    <location>
        <begin position="191"/>
        <end position="202"/>
    </location>
</feature>
<dbReference type="InterPro" id="IPR001040">
    <property type="entry name" value="TIF_eIF_4E"/>
</dbReference>
<gene>
    <name evidence="3" type="ORF">AV274_0147</name>
</gene>
<dbReference type="Pfam" id="PF01652">
    <property type="entry name" value="IF4E"/>
    <property type="match status" value="1"/>
</dbReference>
<accession>A0A196SPL2</accession>
<dbReference type="AlphaFoldDB" id="A0A196SPL2"/>
<dbReference type="GO" id="GO:0016281">
    <property type="term" value="C:eukaryotic translation initiation factor 4F complex"/>
    <property type="evidence" value="ECO:0007669"/>
    <property type="project" value="TreeGrafter"/>
</dbReference>
<name>A0A196SPL2_BLAHN</name>
<keyword evidence="1" id="KW-0648">Protein biosynthesis</keyword>
<proteinExistence type="inferred from homology"/>
<dbReference type="GO" id="GO:0000340">
    <property type="term" value="F:RNA 7-methylguanosine cap binding"/>
    <property type="evidence" value="ECO:0007669"/>
    <property type="project" value="TreeGrafter"/>
</dbReference>
<keyword evidence="1 3" id="KW-0396">Initiation factor</keyword>
<comment type="similarity">
    <text evidence="1">Belongs to the eukaryotic initiation factor 4E family.</text>
</comment>
<keyword evidence="4" id="KW-1185">Reference proteome</keyword>